<proteinExistence type="predicted"/>
<dbReference type="AlphaFoldDB" id="A0A0E9QV37"/>
<name>A0A0E9QV37_ANGAN</name>
<protein>
    <submittedName>
        <fullName evidence="1">Uncharacterized protein</fullName>
    </submittedName>
</protein>
<organism evidence="1">
    <name type="scientific">Anguilla anguilla</name>
    <name type="common">European freshwater eel</name>
    <name type="synonym">Muraena anguilla</name>
    <dbReference type="NCBI Taxonomy" id="7936"/>
    <lineage>
        <taxon>Eukaryota</taxon>
        <taxon>Metazoa</taxon>
        <taxon>Chordata</taxon>
        <taxon>Craniata</taxon>
        <taxon>Vertebrata</taxon>
        <taxon>Euteleostomi</taxon>
        <taxon>Actinopterygii</taxon>
        <taxon>Neopterygii</taxon>
        <taxon>Teleostei</taxon>
        <taxon>Anguilliformes</taxon>
        <taxon>Anguillidae</taxon>
        <taxon>Anguilla</taxon>
    </lineage>
</organism>
<reference evidence="1" key="1">
    <citation type="submission" date="2014-11" db="EMBL/GenBank/DDBJ databases">
        <authorList>
            <person name="Amaro Gonzalez C."/>
        </authorList>
    </citation>
    <scope>NUCLEOTIDE SEQUENCE</scope>
</reference>
<accession>A0A0E9QV37</accession>
<dbReference type="EMBL" id="GBXM01088442">
    <property type="protein sequence ID" value="JAH20135.1"/>
    <property type="molecule type" value="Transcribed_RNA"/>
</dbReference>
<sequence length="33" mass="3841">MFKAFRKYSPKMKAPLRKTGNLHSASHNGYFIL</sequence>
<reference evidence="1" key="2">
    <citation type="journal article" date="2015" name="Fish Shellfish Immunol.">
        <title>Early steps in the European eel (Anguilla anguilla)-Vibrio vulnificus interaction in the gills: Role of the RtxA13 toxin.</title>
        <authorList>
            <person name="Callol A."/>
            <person name="Pajuelo D."/>
            <person name="Ebbesson L."/>
            <person name="Teles M."/>
            <person name="MacKenzie S."/>
            <person name="Amaro C."/>
        </authorList>
    </citation>
    <scope>NUCLEOTIDE SEQUENCE</scope>
</reference>
<evidence type="ECO:0000313" key="1">
    <source>
        <dbReference type="EMBL" id="JAH20135.1"/>
    </source>
</evidence>